<keyword evidence="3 6" id="KW-0645">Protease</keyword>
<name>A0A0G0W9M6_UNCC2</name>
<evidence type="ECO:0000256" key="7">
    <source>
        <dbReference type="RuleBase" id="RU003653"/>
    </source>
</evidence>
<evidence type="ECO:0000313" key="9">
    <source>
        <dbReference type="EMBL" id="KKS09655.1"/>
    </source>
</evidence>
<feature type="binding site" evidence="6">
    <location>
        <position position="105"/>
    </location>
    <ligand>
        <name>a divalent metal cation</name>
        <dbReference type="ChEBI" id="CHEBI:60240"/>
        <label>1</label>
    </ligand>
</feature>
<dbReference type="PATRIC" id="fig|1618344.3.peg.62"/>
<comment type="cofactor">
    <cofactor evidence="6">
        <name>Co(2+)</name>
        <dbReference type="ChEBI" id="CHEBI:48828"/>
    </cofactor>
    <cofactor evidence="6">
        <name>Zn(2+)</name>
        <dbReference type="ChEBI" id="CHEBI:29105"/>
    </cofactor>
    <cofactor evidence="6">
        <name>Mn(2+)</name>
        <dbReference type="ChEBI" id="CHEBI:29035"/>
    </cofactor>
    <cofactor evidence="6">
        <name>Fe(2+)</name>
        <dbReference type="ChEBI" id="CHEBI:29033"/>
    </cofactor>
    <text evidence="6">Binds 2 divalent metal cations per subunit. Has a high-affinity and a low affinity metal-binding site. The true nature of the physiological cofactor is under debate. The enzyme is active with cobalt, zinc, manganese or divalent iron ions. Most likely, methionine aminopeptidases function as mononuclear Fe(2+)-metalloproteases under physiological conditions, and the catalytically relevant metal-binding site has been assigned to the histidine-containing high-affinity site.</text>
</comment>
<dbReference type="GO" id="GO:0005829">
    <property type="term" value="C:cytosol"/>
    <property type="evidence" value="ECO:0007669"/>
    <property type="project" value="TreeGrafter"/>
</dbReference>
<organism evidence="9 10">
    <name type="scientific">candidate division CPR2 bacterium GW2011_GWC1_41_48</name>
    <dbReference type="NCBI Taxonomy" id="1618344"/>
    <lineage>
        <taxon>Bacteria</taxon>
        <taxon>Bacteria division CPR2</taxon>
    </lineage>
</organism>
<dbReference type="InterPro" id="IPR002467">
    <property type="entry name" value="Pept_M24A_MAP1"/>
</dbReference>
<dbReference type="PANTHER" id="PTHR43330">
    <property type="entry name" value="METHIONINE AMINOPEPTIDASE"/>
    <property type="match status" value="1"/>
</dbReference>
<evidence type="ECO:0000313" key="10">
    <source>
        <dbReference type="Proteomes" id="UP000033869"/>
    </source>
</evidence>
<dbReference type="HAMAP" id="MF_01974">
    <property type="entry name" value="MetAP_1"/>
    <property type="match status" value="1"/>
</dbReference>
<dbReference type="PRINTS" id="PR00599">
    <property type="entry name" value="MAPEPTIDASE"/>
</dbReference>
<evidence type="ECO:0000256" key="4">
    <source>
        <dbReference type="ARBA" id="ARBA00022723"/>
    </source>
</evidence>
<comment type="function">
    <text evidence="1 6">Removes the N-terminal methionine from nascent proteins. The N-terminal methionine is often cleaved when the second residue in the primary sequence is small and uncharged (Met-Ala-, Cys, Gly, Pro, Ser, Thr, or Val). Requires deformylation of the N(alpha)-formylated initiator methionine before it can be hydrolyzed.</text>
</comment>
<evidence type="ECO:0000256" key="1">
    <source>
        <dbReference type="ARBA" id="ARBA00002521"/>
    </source>
</evidence>
<dbReference type="AlphaFoldDB" id="A0A0G0W9M6"/>
<comment type="caution">
    <text evidence="9">The sequence shown here is derived from an EMBL/GenBank/DDBJ whole genome shotgun (WGS) entry which is preliminary data.</text>
</comment>
<dbReference type="NCBIfam" id="TIGR00500">
    <property type="entry name" value="met_pdase_I"/>
    <property type="match status" value="1"/>
</dbReference>
<evidence type="ECO:0000256" key="5">
    <source>
        <dbReference type="ARBA" id="ARBA00022801"/>
    </source>
</evidence>
<evidence type="ECO:0000256" key="6">
    <source>
        <dbReference type="HAMAP-Rule" id="MF_01974"/>
    </source>
</evidence>
<dbReference type="Pfam" id="PF00557">
    <property type="entry name" value="Peptidase_M24"/>
    <property type="match status" value="1"/>
</dbReference>
<proteinExistence type="inferred from homology"/>
<comment type="similarity">
    <text evidence="6">Belongs to the peptidase M24A family. Methionine aminopeptidase type 1 subfamily.</text>
</comment>
<feature type="binding site" evidence="6">
    <location>
        <position position="105"/>
    </location>
    <ligand>
        <name>a divalent metal cation</name>
        <dbReference type="ChEBI" id="CHEBI:60240"/>
        <label>2</label>
        <note>catalytic</note>
    </ligand>
</feature>
<dbReference type="GO" id="GO:0046872">
    <property type="term" value="F:metal ion binding"/>
    <property type="evidence" value="ECO:0007669"/>
    <property type="project" value="UniProtKB-UniRule"/>
</dbReference>
<feature type="binding site" evidence="6">
    <location>
        <position position="175"/>
    </location>
    <ligand>
        <name>substrate</name>
    </ligand>
</feature>
<dbReference type="Gene3D" id="3.90.230.10">
    <property type="entry name" value="Creatinase/methionine aminopeptidase superfamily"/>
    <property type="match status" value="1"/>
</dbReference>
<sequence length="247" mass="26817">MISIKTSNEIKTMRRGGRILAVTLKELSNIAKPGMKLSKIDKIAHDLITKSGGQPSFLNYNGYPGSMCASINDEVVHGLPRETKLRDGDIFSIDCGVYFEGYHTDSAITIPIGKIGKDAINLISITRNALYKGIDIIRPGIYLGDVSAAIQREVESAGMGVVKDLVGHGIGKELHEEPQIPNFGKRGTGIILREGMTLAIEPMVTLGRPEIKVGKDNWTIFTVDGSLSAHFEHTICVTKEGSEILTK</sequence>
<evidence type="ECO:0000256" key="2">
    <source>
        <dbReference type="ARBA" id="ARBA00022438"/>
    </source>
</evidence>
<keyword evidence="4 6" id="KW-0479">Metal-binding</keyword>
<evidence type="ECO:0000259" key="8">
    <source>
        <dbReference type="Pfam" id="PF00557"/>
    </source>
</evidence>
<dbReference type="InterPro" id="IPR036005">
    <property type="entry name" value="Creatinase/aminopeptidase-like"/>
</dbReference>
<dbReference type="EC" id="3.4.11.18" evidence="6 7"/>
<dbReference type="Proteomes" id="UP000033869">
    <property type="component" value="Unassembled WGS sequence"/>
</dbReference>
<reference evidence="9 10" key="1">
    <citation type="journal article" date="2015" name="Nature">
        <title>rRNA introns, odd ribosomes, and small enigmatic genomes across a large radiation of phyla.</title>
        <authorList>
            <person name="Brown C.T."/>
            <person name="Hug L.A."/>
            <person name="Thomas B.C."/>
            <person name="Sharon I."/>
            <person name="Castelle C.J."/>
            <person name="Singh A."/>
            <person name="Wilkins M.J."/>
            <person name="Williams K.H."/>
            <person name="Banfield J.F."/>
        </authorList>
    </citation>
    <scope>NUCLEOTIDE SEQUENCE [LARGE SCALE GENOMIC DNA]</scope>
</reference>
<dbReference type="InterPro" id="IPR001714">
    <property type="entry name" value="Pept_M24_MAP"/>
</dbReference>
<feature type="binding site" evidence="6">
    <location>
        <position position="94"/>
    </location>
    <ligand>
        <name>a divalent metal cation</name>
        <dbReference type="ChEBI" id="CHEBI:60240"/>
        <label>1</label>
    </ligand>
</feature>
<dbReference type="SUPFAM" id="SSF55920">
    <property type="entry name" value="Creatinase/aminopeptidase"/>
    <property type="match status" value="1"/>
</dbReference>
<dbReference type="GO" id="GO:0070006">
    <property type="term" value="F:metalloaminopeptidase activity"/>
    <property type="evidence" value="ECO:0007669"/>
    <property type="project" value="UniProtKB-UniRule"/>
</dbReference>
<dbReference type="GO" id="GO:0004239">
    <property type="term" value="F:initiator methionyl aminopeptidase activity"/>
    <property type="evidence" value="ECO:0007669"/>
    <property type="project" value="UniProtKB-UniRule"/>
</dbReference>
<feature type="domain" description="Peptidase M24" evidence="8">
    <location>
        <begin position="12"/>
        <end position="239"/>
    </location>
</feature>
<dbReference type="PANTHER" id="PTHR43330:SF27">
    <property type="entry name" value="METHIONINE AMINOPEPTIDASE"/>
    <property type="match status" value="1"/>
</dbReference>
<feature type="binding site" evidence="6">
    <location>
        <position position="201"/>
    </location>
    <ligand>
        <name>a divalent metal cation</name>
        <dbReference type="ChEBI" id="CHEBI:60240"/>
        <label>2</label>
        <note>catalytic</note>
    </ligand>
</feature>
<gene>
    <name evidence="6" type="primary">map</name>
    <name evidence="9" type="ORF">UU65_C0001G0060</name>
</gene>
<feature type="binding site" evidence="6">
    <location>
        <position position="77"/>
    </location>
    <ligand>
        <name>substrate</name>
    </ligand>
</feature>
<keyword evidence="5 6" id="KW-0378">Hydrolase</keyword>
<dbReference type="GO" id="GO:0006508">
    <property type="term" value="P:proteolysis"/>
    <property type="evidence" value="ECO:0007669"/>
    <property type="project" value="UniProtKB-KW"/>
</dbReference>
<evidence type="ECO:0000256" key="3">
    <source>
        <dbReference type="ARBA" id="ARBA00022670"/>
    </source>
</evidence>
<accession>A0A0G0W9M6</accession>
<dbReference type="CDD" id="cd01086">
    <property type="entry name" value="MetAP1"/>
    <property type="match status" value="1"/>
</dbReference>
<dbReference type="InterPro" id="IPR000994">
    <property type="entry name" value="Pept_M24"/>
</dbReference>
<feature type="binding site" evidence="6">
    <location>
        <position position="232"/>
    </location>
    <ligand>
        <name>a divalent metal cation</name>
        <dbReference type="ChEBI" id="CHEBI:60240"/>
        <label>2</label>
        <note>catalytic</note>
    </ligand>
</feature>
<feature type="binding site" evidence="6">
    <location>
        <position position="168"/>
    </location>
    <ligand>
        <name>a divalent metal cation</name>
        <dbReference type="ChEBI" id="CHEBI:60240"/>
        <label>2</label>
        <note>catalytic</note>
    </ligand>
</feature>
<comment type="catalytic activity">
    <reaction evidence="6 7">
        <text>Release of N-terminal amino acids, preferentially methionine, from peptides and arylamides.</text>
        <dbReference type="EC" id="3.4.11.18"/>
    </reaction>
</comment>
<feature type="binding site" evidence="6">
    <location>
        <position position="232"/>
    </location>
    <ligand>
        <name>a divalent metal cation</name>
        <dbReference type="ChEBI" id="CHEBI:60240"/>
        <label>1</label>
    </ligand>
</feature>
<keyword evidence="2 6" id="KW-0031">Aminopeptidase</keyword>
<protein>
    <recommendedName>
        <fullName evidence="6 7">Methionine aminopeptidase</fullName>
        <shortName evidence="6">MAP</shortName>
        <shortName evidence="6">MetAP</shortName>
        <ecNumber evidence="6 7">3.4.11.18</ecNumber>
    </recommendedName>
    <alternativeName>
        <fullName evidence="6">Peptidase M</fullName>
    </alternativeName>
</protein>
<comment type="subunit">
    <text evidence="6">Monomer.</text>
</comment>
<dbReference type="EMBL" id="LCBL01000001">
    <property type="protein sequence ID" value="KKS09655.1"/>
    <property type="molecule type" value="Genomic_DNA"/>
</dbReference>